<feature type="domain" description="SusD-like N-terminal" evidence="7">
    <location>
        <begin position="40"/>
        <end position="119"/>
    </location>
</feature>
<accession>A0A9D1M7K9</accession>
<dbReference type="EMBL" id="DVNA01000105">
    <property type="protein sequence ID" value="HIU55035.1"/>
    <property type="molecule type" value="Genomic_DNA"/>
</dbReference>
<evidence type="ECO:0000313" key="8">
    <source>
        <dbReference type="EMBL" id="HIU55035.1"/>
    </source>
</evidence>
<comment type="similarity">
    <text evidence="2">Belongs to the SusD family.</text>
</comment>
<comment type="caution">
    <text evidence="8">The sequence shown here is derived from an EMBL/GenBank/DDBJ whole genome shotgun (WGS) entry which is preliminary data.</text>
</comment>
<evidence type="ECO:0000256" key="1">
    <source>
        <dbReference type="ARBA" id="ARBA00004442"/>
    </source>
</evidence>
<evidence type="ECO:0000256" key="4">
    <source>
        <dbReference type="ARBA" id="ARBA00023136"/>
    </source>
</evidence>
<dbReference type="GO" id="GO:0009279">
    <property type="term" value="C:cell outer membrane"/>
    <property type="evidence" value="ECO:0007669"/>
    <property type="project" value="UniProtKB-SubCell"/>
</dbReference>
<dbReference type="InterPro" id="IPR033985">
    <property type="entry name" value="SusD-like_N"/>
</dbReference>
<reference evidence="8" key="2">
    <citation type="journal article" date="2021" name="PeerJ">
        <title>Extensive microbial diversity within the chicken gut microbiome revealed by metagenomics and culture.</title>
        <authorList>
            <person name="Gilroy R."/>
            <person name="Ravi A."/>
            <person name="Getino M."/>
            <person name="Pursley I."/>
            <person name="Horton D.L."/>
            <person name="Alikhan N.F."/>
            <person name="Baker D."/>
            <person name="Gharbi K."/>
            <person name="Hall N."/>
            <person name="Watson M."/>
            <person name="Adriaenssens E.M."/>
            <person name="Foster-Nyarko E."/>
            <person name="Jarju S."/>
            <person name="Secka A."/>
            <person name="Antonio M."/>
            <person name="Oren A."/>
            <person name="Chaudhuri R.R."/>
            <person name="La Ragione R."/>
            <person name="Hildebrand F."/>
            <person name="Pallen M.J."/>
        </authorList>
    </citation>
    <scope>NUCLEOTIDE SEQUENCE</scope>
    <source>
        <strain evidence="8">CHK158-818</strain>
    </source>
</reference>
<dbReference type="AlphaFoldDB" id="A0A9D1M7K9"/>
<evidence type="ECO:0000259" key="7">
    <source>
        <dbReference type="Pfam" id="PF14322"/>
    </source>
</evidence>
<dbReference type="InterPro" id="IPR012944">
    <property type="entry name" value="SusD_RagB_dom"/>
</dbReference>
<dbReference type="Gene3D" id="1.25.40.390">
    <property type="match status" value="1"/>
</dbReference>
<dbReference type="Pfam" id="PF14322">
    <property type="entry name" value="SusD-like_3"/>
    <property type="match status" value="1"/>
</dbReference>
<evidence type="ECO:0000256" key="2">
    <source>
        <dbReference type="ARBA" id="ARBA00006275"/>
    </source>
</evidence>
<keyword evidence="4" id="KW-0472">Membrane</keyword>
<comment type="subcellular location">
    <subcellularLocation>
        <location evidence="1">Cell outer membrane</location>
    </subcellularLocation>
</comment>
<evidence type="ECO:0000259" key="6">
    <source>
        <dbReference type="Pfam" id="PF07980"/>
    </source>
</evidence>
<sequence length="613" mass="70466">MDADVANNRGNTRGEKIMRGWQSASDPILSFWNGGGAGKALYQGIRYCNIFLENINDVPNMTDEEKADCAAQVRILKAWYHFYLIRNYGPIVIVDQNIPESAGVEQVRQERKPVDDCFQYCVDLIDDVLYIKDADGNIVGEKTDLDAQRSTTFLGQIDRVIAKAIKAKILLYAASPLFNGNAEYYSTFKGIHGETLFNLEYDREKWKKALDATEEAINDAEEQGKKLYYYEGTPKEFDNKNFFGDNGDGVGASEIIRYCYNNRFSIVESWNDELIWGFSNLDYEGEGSISHATNMRSTAEPGTPQYAWQWVGANYAMLENFYTNNGVCIDEDRTWDYENRTQPTTIPLDGSDYAPGYVGGVKDATTGYYHKGYLQPGETTVKMHLYREPRFYAWLATDRGKWRTHDKLNDLKMRYYERPGGRRPDNNQTDFYWTGIGIKKLVHPESGTGHWARVVKFAQPIIRLADLYLMYAEAYNEYYGPDQKVYDKLNAIRERAGLPKVEVVYADASIVTNVGKHLDQAGLRQIIQKERQIELAFEAENRYYDILRWKRASEFFTVPVQGWNAQNGSTVETFYVLTTLQARQWQTPRDYLFPIPLGEMDKNPNLVQNPGWK</sequence>
<keyword evidence="5" id="KW-0998">Cell outer membrane</keyword>
<reference evidence="8" key="1">
    <citation type="submission" date="2020-10" db="EMBL/GenBank/DDBJ databases">
        <authorList>
            <person name="Gilroy R."/>
        </authorList>
    </citation>
    <scope>NUCLEOTIDE SEQUENCE</scope>
    <source>
        <strain evidence="8">CHK158-818</strain>
    </source>
</reference>
<dbReference type="SUPFAM" id="SSF48452">
    <property type="entry name" value="TPR-like"/>
    <property type="match status" value="1"/>
</dbReference>
<organism evidence="8 9">
    <name type="scientific">Candidatus Gallibacteroides avistercoris</name>
    <dbReference type="NCBI Taxonomy" id="2840833"/>
    <lineage>
        <taxon>Bacteria</taxon>
        <taxon>Pseudomonadati</taxon>
        <taxon>Bacteroidota</taxon>
        <taxon>Bacteroidia</taxon>
        <taxon>Bacteroidales</taxon>
        <taxon>Bacteroidaceae</taxon>
        <taxon>Bacteroidaceae incertae sedis</taxon>
        <taxon>Candidatus Gallibacteroides</taxon>
    </lineage>
</organism>
<gene>
    <name evidence="8" type="ORF">IAB03_04400</name>
</gene>
<dbReference type="Pfam" id="PF07980">
    <property type="entry name" value="SusD_RagB"/>
    <property type="match status" value="1"/>
</dbReference>
<keyword evidence="3" id="KW-0732">Signal</keyword>
<dbReference type="InterPro" id="IPR011990">
    <property type="entry name" value="TPR-like_helical_dom_sf"/>
</dbReference>
<proteinExistence type="inferred from homology"/>
<dbReference type="Proteomes" id="UP000824112">
    <property type="component" value="Unassembled WGS sequence"/>
</dbReference>
<evidence type="ECO:0000256" key="5">
    <source>
        <dbReference type="ARBA" id="ARBA00023237"/>
    </source>
</evidence>
<name>A0A9D1M7K9_9BACT</name>
<evidence type="ECO:0000256" key="3">
    <source>
        <dbReference type="ARBA" id="ARBA00022729"/>
    </source>
</evidence>
<feature type="domain" description="RagB/SusD" evidence="6">
    <location>
        <begin position="273"/>
        <end position="612"/>
    </location>
</feature>
<protein>
    <submittedName>
        <fullName evidence="8">RagB/SusD family nutrient uptake outer membrane protein</fullName>
    </submittedName>
</protein>
<evidence type="ECO:0000313" key="9">
    <source>
        <dbReference type="Proteomes" id="UP000824112"/>
    </source>
</evidence>